<dbReference type="Gene3D" id="3.40.50.300">
    <property type="entry name" value="P-loop containing nucleotide triphosphate hydrolases"/>
    <property type="match status" value="1"/>
</dbReference>
<dbReference type="Gene3D" id="3.40.50.10850">
    <property type="entry name" value="Ntrc-like two-domain protein"/>
    <property type="match status" value="1"/>
</dbReference>
<dbReference type="KEGG" id="plig:NAG76_12830"/>
<protein>
    <recommendedName>
        <fullName evidence="3">AAA domain-containing protein</fullName>
    </recommendedName>
</protein>
<gene>
    <name evidence="1" type="ORF">NAG76_12830</name>
</gene>
<dbReference type="SUPFAM" id="SSF52540">
    <property type="entry name" value="P-loop containing nucleoside triphosphate hydrolases"/>
    <property type="match status" value="1"/>
</dbReference>
<name>A0A9J6Z9P9_9BACL</name>
<sequence length="386" mass="45002">MTITVACISDDIEYATRMVGYMKSSPIYHSWRLQLFTSLAKFQPREAYGQLDLILVDEVMYDQFTLQFPQLTLSQDERLVVEGSHTQPIIVQLVSQPAQTREHHKLVKYQPLSTLLHMLYTIIEGQRHVASRPVIKRTSETIVVGVGSSIAQCGKTIFALHLAHALASRNERVFYFNLELWNTSESWMSAEDPSTPSFSYSDLLYAVKTDAEEAQNWFAKHRQFDQRLQCDRLKPFIHIEDRQQLSKEDAQLMLNIIRTSGHYDYIVLDLSANYDEWNLTILSECDLHYMMMMASEEWIMKHQMSIQYARMKWKDLTNKIESNAIVILNESRQMRSLDKTELQVHFKLPHIEQWDEQYASLLSSSIYRATVEHCAHKFLNKGSYAS</sequence>
<dbReference type="EMBL" id="CP097899">
    <property type="protein sequence ID" value="URN92735.1"/>
    <property type="molecule type" value="Genomic_DNA"/>
</dbReference>
<dbReference type="Proteomes" id="UP001056756">
    <property type="component" value="Chromosome"/>
</dbReference>
<dbReference type="AlphaFoldDB" id="A0A9J6Z9P9"/>
<reference evidence="1" key="1">
    <citation type="submission" date="2022-05" db="EMBL/GenBank/DDBJ databases">
        <title>Novel bacterial taxa in a minimal lignocellulolytic consortium and its capacity to transform plastics disclosed by genome-resolved metagenomics.</title>
        <authorList>
            <person name="Rodriguez C.A.D."/>
            <person name="Diaz-Garcia L."/>
            <person name="Herrera K."/>
            <person name="Tarazona N.A."/>
            <person name="Sproer C."/>
            <person name="Overmann J."/>
            <person name="Jimenez D.J."/>
        </authorList>
    </citation>
    <scope>NUCLEOTIDE SEQUENCE</scope>
    <source>
        <strain evidence="1">MAG5</strain>
    </source>
</reference>
<organism evidence="1 2">
    <name type="scientific">Candidatus Pristimantibacillus lignocellulolyticus</name>
    <dbReference type="NCBI Taxonomy" id="2994561"/>
    <lineage>
        <taxon>Bacteria</taxon>
        <taxon>Bacillati</taxon>
        <taxon>Bacillota</taxon>
        <taxon>Bacilli</taxon>
        <taxon>Bacillales</taxon>
        <taxon>Paenibacillaceae</taxon>
        <taxon>Candidatus Pristimantibacillus</taxon>
    </lineage>
</organism>
<proteinExistence type="predicted"/>
<dbReference type="InterPro" id="IPR027417">
    <property type="entry name" value="P-loop_NTPase"/>
</dbReference>
<evidence type="ECO:0008006" key="3">
    <source>
        <dbReference type="Google" id="ProtNLM"/>
    </source>
</evidence>
<evidence type="ECO:0000313" key="2">
    <source>
        <dbReference type="Proteomes" id="UP001056756"/>
    </source>
</evidence>
<evidence type="ECO:0000313" key="1">
    <source>
        <dbReference type="EMBL" id="URN92735.1"/>
    </source>
</evidence>
<accession>A0A9J6Z9P9</accession>